<dbReference type="SUPFAM" id="SSF141523">
    <property type="entry name" value="L,D-transpeptidase catalytic domain-like"/>
    <property type="match status" value="1"/>
</dbReference>
<name>A0A8J2BR84_9BACT</name>
<evidence type="ECO:0000313" key="12">
    <source>
        <dbReference type="EMBL" id="CAF0692945.1"/>
    </source>
</evidence>
<dbReference type="PANTHER" id="PTHR30582:SF24">
    <property type="entry name" value="L,D-TRANSPEPTIDASE ERFK_SRFK-RELATED"/>
    <property type="match status" value="1"/>
</dbReference>
<dbReference type="EMBL" id="CAJNOB010000005">
    <property type="protein sequence ID" value="CAF0692945.1"/>
    <property type="molecule type" value="Genomic_DNA"/>
</dbReference>
<evidence type="ECO:0000313" key="13">
    <source>
        <dbReference type="Proteomes" id="UP000663859"/>
    </source>
</evidence>
<feature type="domain" description="L,D-TPase catalytic" evidence="11">
    <location>
        <begin position="33"/>
        <end position="187"/>
    </location>
</feature>
<dbReference type="UniPathway" id="UPA00219"/>
<keyword evidence="6 9" id="KW-0133">Cell shape</keyword>
<feature type="region of interest" description="Disordered" evidence="10">
    <location>
        <begin position="208"/>
        <end position="233"/>
    </location>
</feature>
<feature type="active site" description="Nucleophile" evidence="9">
    <location>
        <position position="163"/>
    </location>
</feature>
<dbReference type="InterPro" id="IPR005490">
    <property type="entry name" value="LD_TPept_cat_dom"/>
</dbReference>
<feature type="active site" description="Proton donor/acceptor" evidence="9">
    <location>
        <position position="147"/>
    </location>
</feature>
<evidence type="ECO:0000256" key="4">
    <source>
        <dbReference type="ARBA" id="ARBA00022679"/>
    </source>
</evidence>
<dbReference type="PROSITE" id="PS51257">
    <property type="entry name" value="PROKAR_LIPOPROTEIN"/>
    <property type="match status" value="1"/>
</dbReference>
<keyword evidence="7 9" id="KW-0573">Peptidoglycan synthesis</keyword>
<organism evidence="12 13">
    <name type="scientific">Candidatus Methylacidithermus pantelleriae</name>
    <dbReference type="NCBI Taxonomy" id="2744239"/>
    <lineage>
        <taxon>Bacteria</taxon>
        <taxon>Pseudomonadati</taxon>
        <taxon>Verrucomicrobiota</taxon>
        <taxon>Methylacidiphilae</taxon>
        <taxon>Methylacidiphilales</taxon>
        <taxon>Methylacidiphilaceae</taxon>
        <taxon>Candidatus Methylacidithermus</taxon>
    </lineage>
</organism>
<dbReference type="GO" id="GO:0071555">
    <property type="term" value="P:cell wall organization"/>
    <property type="evidence" value="ECO:0007669"/>
    <property type="project" value="UniProtKB-UniRule"/>
</dbReference>
<dbReference type="GO" id="GO:0018104">
    <property type="term" value="P:peptidoglycan-protein cross-linking"/>
    <property type="evidence" value="ECO:0007669"/>
    <property type="project" value="TreeGrafter"/>
</dbReference>
<evidence type="ECO:0000256" key="7">
    <source>
        <dbReference type="ARBA" id="ARBA00022984"/>
    </source>
</evidence>
<accession>A0A8J2BR84</accession>
<keyword evidence="8 9" id="KW-0961">Cell wall biogenesis/degradation</keyword>
<gene>
    <name evidence="12" type="ORF">MPNT_130019</name>
</gene>
<dbReference type="InterPro" id="IPR038063">
    <property type="entry name" value="Transpep_catalytic_dom"/>
</dbReference>
<comment type="caution">
    <text evidence="12">The sequence shown here is derived from an EMBL/GenBank/DDBJ whole genome shotgun (WGS) entry which is preliminary data.</text>
</comment>
<evidence type="ECO:0000256" key="8">
    <source>
        <dbReference type="ARBA" id="ARBA00023316"/>
    </source>
</evidence>
<protein>
    <recommendedName>
        <fullName evidence="11">L,D-TPase catalytic domain-containing protein</fullName>
    </recommendedName>
</protein>
<dbReference type="GO" id="GO:0005576">
    <property type="term" value="C:extracellular region"/>
    <property type="evidence" value="ECO:0007669"/>
    <property type="project" value="TreeGrafter"/>
</dbReference>
<evidence type="ECO:0000256" key="5">
    <source>
        <dbReference type="ARBA" id="ARBA00022801"/>
    </source>
</evidence>
<dbReference type="PANTHER" id="PTHR30582">
    <property type="entry name" value="L,D-TRANSPEPTIDASE"/>
    <property type="match status" value="1"/>
</dbReference>
<dbReference type="PROSITE" id="PS52029">
    <property type="entry name" value="LD_TPASE"/>
    <property type="match status" value="1"/>
</dbReference>
<sequence>MWASIRFLARAGVLVGVVVLFGGCAGRGPSPMYVARISIHDQAMQIEKDGKPIKRFPVSTSRFGIGDEPRSFRTPLGRFIVAEKIGDGVPVGGKFYHRRFTGEVVNVALCRRQDYQPRTDSILTRILRLKGLEPHNRNAYRRGIYIHGTNEEQLVGQPSSYGCIRMRNYDILDVYNMLPVGSEVIIQKEPLPSSYPPSAEQVMAAVSATGKPVAAASSPSVRRARPIGEDSTP</sequence>
<reference evidence="12" key="1">
    <citation type="submission" date="2021-02" db="EMBL/GenBank/DDBJ databases">
        <authorList>
            <person name="Cremers G."/>
            <person name="Picone N."/>
        </authorList>
    </citation>
    <scope>NUCLEOTIDE SEQUENCE</scope>
    <source>
        <strain evidence="12">PQ17</strain>
    </source>
</reference>
<feature type="compositionally biased region" description="Low complexity" evidence="10">
    <location>
        <begin position="212"/>
        <end position="221"/>
    </location>
</feature>
<evidence type="ECO:0000256" key="6">
    <source>
        <dbReference type="ARBA" id="ARBA00022960"/>
    </source>
</evidence>
<dbReference type="GO" id="GO:0071972">
    <property type="term" value="F:peptidoglycan L,D-transpeptidase activity"/>
    <property type="evidence" value="ECO:0007669"/>
    <property type="project" value="TreeGrafter"/>
</dbReference>
<evidence type="ECO:0000256" key="2">
    <source>
        <dbReference type="ARBA" id="ARBA00005992"/>
    </source>
</evidence>
<dbReference type="Pfam" id="PF03734">
    <property type="entry name" value="YkuD"/>
    <property type="match status" value="1"/>
</dbReference>
<keyword evidence="3" id="KW-0328">Glycosyltransferase</keyword>
<comment type="similarity">
    <text evidence="2">Belongs to the YkuD family.</text>
</comment>
<dbReference type="AlphaFoldDB" id="A0A8J2BR84"/>
<dbReference type="GO" id="GO:0016757">
    <property type="term" value="F:glycosyltransferase activity"/>
    <property type="evidence" value="ECO:0007669"/>
    <property type="project" value="UniProtKB-KW"/>
</dbReference>
<keyword evidence="5" id="KW-0378">Hydrolase</keyword>
<keyword evidence="13" id="KW-1185">Reference proteome</keyword>
<dbReference type="Gene3D" id="2.40.440.10">
    <property type="entry name" value="L,D-transpeptidase catalytic domain-like"/>
    <property type="match status" value="1"/>
</dbReference>
<comment type="pathway">
    <text evidence="1 9">Cell wall biogenesis; peptidoglycan biosynthesis.</text>
</comment>
<proteinExistence type="inferred from homology"/>
<evidence type="ECO:0000256" key="1">
    <source>
        <dbReference type="ARBA" id="ARBA00004752"/>
    </source>
</evidence>
<evidence type="ECO:0000256" key="9">
    <source>
        <dbReference type="PROSITE-ProRule" id="PRU01373"/>
    </source>
</evidence>
<dbReference type="GO" id="GO:0008360">
    <property type="term" value="P:regulation of cell shape"/>
    <property type="evidence" value="ECO:0007669"/>
    <property type="project" value="UniProtKB-UniRule"/>
</dbReference>
<evidence type="ECO:0000259" key="11">
    <source>
        <dbReference type="PROSITE" id="PS52029"/>
    </source>
</evidence>
<evidence type="ECO:0000256" key="10">
    <source>
        <dbReference type="SAM" id="MobiDB-lite"/>
    </source>
</evidence>
<dbReference type="Proteomes" id="UP000663859">
    <property type="component" value="Unassembled WGS sequence"/>
</dbReference>
<keyword evidence="4" id="KW-0808">Transferase</keyword>
<dbReference type="CDD" id="cd16913">
    <property type="entry name" value="YkuD_like"/>
    <property type="match status" value="1"/>
</dbReference>
<evidence type="ECO:0000256" key="3">
    <source>
        <dbReference type="ARBA" id="ARBA00022676"/>
    </source>
</evidence>
<dbReference type="InterPro" id="IPR050979">
    <property type="entry name" value="LD-transpeptidase"/>
</dbReference>